<evidence type="ECO:0000256" key="8">
    <source>
        <dbReference type="ARBA" id="ARBA00023288"/>
    </source>
</evidence>
<dbReference type="Pfam" id="PF07983">
    <property type="entry name" value="X8"/>
    <property type="match status" value="1"/>
</dbReference>
<dbReference type="Gene3D" id="1.20.58.1040">
    <property type="match status" value="1"/>
</dbReference>
<dbReference type="PANTHER" id="PTHR31044:SF120">
    <property type="entry name" value="CARBOHYDRATE-BINDING X8 DOMAIN SUPERFAMILY PROTEIN"/>
    <property type="match status" value="1"/>
</dbReference>
<feature type="compositionally biased region" description="Low complexity" evidence="9">
    <location>
        <begin position="216"/>
        <end position="285"/>
    </location>
</feature>
<name>A0AAD8P6U8_TARER</name>
<gene>
    <name evidence="12" type="ORF">QVD17_00271</name>
</gene>
<proteinExistence type="predicted"/>
<evidence type="ECO:0000313" key="12">
    <source>
        <dbReference type="EMBL" id="KAK1434524.1"/>
    </source>
</evidence>
<evidence type="ECO:0000256" key="2">
    <source>
        <dbReference type="ARBA" id="ARBA00022475"/>
    </source>
</evidence>
<keyword evidence="2" id="KW-1003">Cell membrane</keyword>
<dbReference type="GO" id="GO:0005886">
    <property type="term" value="C:plasma membrane"/>
    <property type="evidence" value="ECO:0007669"/>
    <property type="project" value="UniProtKB-SubCell"/>
</dbReference>
<dbReference type="PRINTS" id="PR01217">
    <property type="entry name" value="PRICHEXTENSN"/>
</dbReference>
<keyword evidence="4 10" id="KW-0732">Signal</keyword>
<evidence type="ECO:0000256" key="5">
    <source>
        <dbReference type="ARBA" id="ARBA00023136"/>
    </source>
</evidence>
<dbReference type="GO" id="GO:0009506">
    <property type="term" value="C:plasmodesma"/>
    <property type="evidence" value="ECO:0007669"/>
    <property type="project" value="UniProtKB-ARBA"/>
</dbReference>
<feature type="signal peptide" evidence="10">
    <location>
        <begin position="1"/>
        <end position="23"/>
    </location>
</feature>
<keyword evidence="7" id="KW-0325">Glycoprotein</keyword>
<comment type="subcellular location">
    <subcellularLocation>
        <location evidence="1">Cell membrane</location>
        <topology evidence="1">Lipid-anchor</topology>
        <topology evidence="1">GPI-anchor</topology>
    </subcellularLocation>
</comment>
<feature type="chain" id="PRO_5042297870" description="X8 domain-containing protein" evidence="10">
    <location>
        <begin position="24"/>
        <end position="338"/>
    </location>
</feature>
<keyword evidence="13" id="KW-1185">Reference proteome</keyword>
<feature type="domain" description="X8" evidence="11">
    <location>
        <begin position="131"/>
        <end position="215"/>
    </location>
</feature>
<evidence type="ECO:0000256" key="6">
    <source>
        <dbReference type="ARBA" id="ARBA00023157"/>
    </source>
</evidence>
<accession>A0AAD8P6U8</accession>
<keyword evidence="8" id="KW-0449">Lipoprotein</keyword>
<dbReference type="Proteomes" id="UP001229421">
    <property type="component" value="Unassembled WGS sequence"/>
</dbReference>
<dbReference type="AlphaFoldDB" id="A0AAD8P6U8"/>
<feature type="region of interest" description="Disordered" evidence="9">
    <location>
        <begin position="209"/>
        <end position="301"/>
    </location>
</feature>
<dbReference type="SMART" id="SM00768">
    <property type="entry name" value="X8"/>
    <property type="match status" value="1"/>
</dbReference>
<keyword evidence="6" id="KW-1015">Disulfide bond</keyword>
<dbReference type="PANTHER" id="PTHR31044">
    <property type="entry name" value="BETA-1,3 GLUCANASE"/>
    <property type="match status" value="1"/>
</dbReference>
<dbReference type="InterPro" id="IPR044788">
    <property type="entry name" value="X8_dom_prot"/>
</dbReference>
<dbReference type="EMBL" id="JAUHHV010000001">
    <property type="protein sequence ID" value="KAK1434524.1"/>
    <property type="molecule type" value="Genomic_DNA"/>
</dbReference>
<reference evidence="12" key="1">
    <citation type="journal article" date="2023" name="bioRxiv">
        <title>Improved chromosome-level genome assembly for marigold (Tagetes erecta).</title>
        <authorList>
            <person name="Jiang F."/>
            <person name="Yuan L."/>
            <person name="Wang S."/>
            <person name="Wang H."/>
            <person name="Xu D."/>
            <person name="Wang A."/>
            <person name="Fan W."/>
        </authorList>
    </citation>
    <scope>NUCLEOTIDE SEQUENCE</scope>
    <source>
        <strain evidence="12">WSJ</strain>
        <tissue evidence="12">Leaf</tissue>
    </source>
</reference>
<dbReference type="GO" id="GO:0098552">
    <property type="term" value="C:side of membrane"/>
    <property type="evidence" value="ECO:0007669"/>
    <property type="project" value="UniProtKB-KW"/>
</dbReference>
<dbReference type="InterPro" id="IPR012946">
    <property type="entry name" value="X8"/>
</dbReference>
<dbReference type="FunFam" id="1.20.58.1040:FF:000001">
    <property type="entry name" value="Glucan endo-1,3-beta-glucosidase 4"/>
    <property type="match status" value="1"/>
</dbReference>
<evidence type="ECO:0000256" key="3">
    <source>
        <dbReference type="ARBA" id="ARBA00022622"/>
    </source>
</evidence>
<keyword evidence="5" id="KW-0472">Membrane</keyword>
<evidence type="ECO:0000256" key="7">
    <source>
        <dbReference type="ARBA" id="ARBA00023180"/>
    </source>
</evidence>
<evidence type="ECO:0000256" key="4">
    <source>
        <dbReference type="ARBA" id="ARBA00022729"/>
    </source>
</evidence>
<evidence type="ECO:0000259" key="11">
    <source>
        <dbReference type="SMART" id="SM00768"/>
    </source>
</evidence>
<sequence length="338" mass="34891">MAQSPSSIQLFFFLMFLCNSVTSTGIHHTKDFKAVWEKEQLFPSIHRVMAEYFRYKMTEFDSIDPPTTPLPSTPITNPVTTPGVNTAPGIVTVPGTNPAMNPVNQPVPVSNPVTTPTPSTNPPAGNGRGQSWCIAKSGASQAVLQSALDYACGIGGADCATIQQGSSCFEPATLQNHASYAFNSYYQKNPVPTSCDFGGAAALTTTNPSTGSCVYPSSSSSSSSSTTTPTTPITQAPPTTPTTQAPPTTPTTPTTQAPVNPTSLPAAPTTTTPSSSFPGSTFPGTQSPPPGFSMGSPDPTGLGAFGASPPLVNTASVVSNNLVSALVVISFVVMCWLF</sequence>
<organism evidence="12 13">
    <name type="scientific">Tagetes erecta</name>
    <name type="common">African marigold</name>
    <dbReference type="NCBI Taxonomy" id="13708"/>
    <lineage>
        <taxon>Eukaryota</taxon>
        <taxon>Viridiplantae</taxon>
        <taxon>Streptophyta</taxon>
        <taxon>Embryophyta</taxon>
        <taxon>Tracheophyta</taxon>
        <taxon>Spermatophyta</taxon>
        <taxon>Magnoliopsida</taxon>
        <taxon>eudicotyledons</taxon>
        <taxon>Gunneridae</taxon>
        <taxon>Pentapetalae</taxon>
        <taxon>asterids</taxon>
        <taxon>campanulids</taxon>
        <taxon>Asterales</taxon>
        <taxon>Asteraceae</taxon>
        <taxon>Asteroideae</taxon>
        <taxon>Heliantheae alliance</taxon>
        <taxon>Tageteae</taxon>
        <taxon>Tagetes</taxon>
    </lineage>
</organism>
<evidence type="ECO:0000256" key="10">
    <source>
        <dbReference type="SAM" id="SignalP"/>
    </source>
</evidence>
<evidence type="ECO:0000313" key="13">
    <source>
        <dbReference type="Proteomes" id="UP001229421"/>
    </source>
</evidence>
<evidence type="ECO:0000256" key="9">
    <source>
        <dbReference type="SAM" id="MobiDB-lite"/>
    </source>
</evidence>
<protein>
    <recommendedName>
        <fullName evidence="11">X8 domain-containing protein</fullName>
    </recommendedName>
</protein>
<evidence type="ECO:0000256" key="1">
    <source>
        <dbReference type="ARBA" id="ARBA00004609"/>
    </source>
</evidence>
<keyword evidence="3" id="KW-0336">GPI-anchor</keyword>
<comment type="caution">
    <text evidence="12">The sequence shown here is derived from an EMBL/GenBank/DDBJ whole genome shotgun (WGS) entry which is preliminary data.</text>
</comment>